<proteinExistence type="predicted"/>
<gene>
    <name evidence="2" type="ORF">V1264_007388</name>
</gene>
<keyword evidence="3" id="KW-1185">Reference proteome</keyword>
<feature type="compositionally biased region" description="Low complexity" evidence="1">
    <location>
        <begin position="11"/>
        <end position="27"/>
    </location>
</feature>
<evidence type="ECO:0000313" key="2">
    <source>
        <dbReference type="EMBL" id="KAK7093687.1"/>
    </source>
</evidence>
<organism evidence="2 3">
    <name type="scientific">Littorina saxatilis</name>
    <dbReference type="NCBI Taxonomy" id="31220"/>
    <lineage>
        <taxon>Eukaryota</taxon>
        <taxon>Metazoa</taxon>
        <taxon>Spiralia</taxon>
        <taxon>Lophotrochozoa</taxon>
        <taxon>Mollusca</taxon>
        <taxon>Gastropoda</taxon>
        <taxon>Caenogastropoda</taxon>
        <taxon>Littorinimorpha</taxon>
        <taxon>Littorinoidea</taxon>
        <taxon>Littorinidae</taxon>
        <taxon>Littorina</taxon>
    </lineage>
</organism>
<feature type="region of interest" description="Disordered" evidence="1">
    <location>
        <begin position="1"/>
        <end position="27"/>
    </location>
</feature>
<evidence type="ECO:0000313" key="3">
    <source>
        <dbReference type="Proteomes" id="UP001374579"/>
    </source>
</evidence>
<accession>A0AAN9AV62</accession>
<sequence length="103" mass="11435">MNKLLIQSDNAPAPARPRQQHQQPAAPRLIEVHPEPKAAPAMPLVVPASPQAEEHFEAQADASQFARFTFLTKEQVNKTCLKDWYRRAPCALTTSPRPKAARG</sequence>
<comment type="caution">
    <text evidence="2">The sequence shown here is derived from an EMBL/GenBank/DDBJ whole genome shotgun (WGS) entry which is preliminary data.</text>
</comment>
<name>A0AAN9AV62_9CAEN</name>
<reference evidence="2 3" key="1">
    <citation type="submission" date="2024-02" db="EMBL/GenBank/DDBJ databases">
        <title>Chromosome-scale genome assembly of the rough periwinkle Littorina saxatilis.</title>
        <authorList>
            <person name="De Jode A."/>
            <person name="Faria R."/>
            <person name="Formenti G."/>
            <person name="Sims Y."/>
            <person name="Smith T.P."/>
            <person name="Tracey A."/>
            <person name="Wood J.M.D."/>
            <person name="Zagrodzka Z.B."/>
            <person name="Johannesson K."/>
            <person name="Butlin R.K."/>
            <person name="Leder E.H."/>
        </authorList>
    </citation>
    <scope>NUCLEOTIDE SEQUENCE [LARGE SCALE GENOMIC DNA]</scope>
    <source>
        <strain evidence="2">Snail1</strain>
        <tissue evidence="2">Muscle</tissue>
    </source>
</reference>
<feature type="compositionally biased region" description="Polar residues" evidence="1">
    <location>
        <begin position="1"/>
        <end position="10"/>
    </location>
</feature>
<dbReference type="AlphaFoldDB" id="A0AAN9AV62"/>
<dbReference type="Proteomes" id="UP001374579">
    <property type="component" value="Unassembled WGS sequence"/>
</dbReference>
<dbReference type="EMBL" id="JBAMIC010000019">
    <property type="protein sequence ID" value="KAK7093687.1"/>
    <property type="molecule type" value="Genomic_DNA"/>
</dbReference>
<protein>
    <submittedName>
        <fullName evidence="2">Uncharacterized protein</fullName>
    </submittedName>
</protein>
<evidence type="ECO:0000256" key="1">
    <source>
        <dbReference type="SAM" id="MobiDB-lite"/>
    </source>
</evidence>